<sequence length="212" mass="22416">MLADEIVDAPGATGEGFGDPDKAINGVRGGGPTQGSFDVYSLDYATRTHLVLGWSGAVIADGPGADLVVFENGFRAAGASGNFMDPIIVSVSRDGETWVDLPHDYAAEDPTRYSIAPEDWVGFAGITPVLLNVETNDVDPFDPIAAGGDAFDLSSLPDEGEGASIRREGARYVRLESAAMRVNPETGRNYPRDPTSNGSDIDGVYARYVVTR</sequence>
<keyword evidence="3" id="KW-1185">Reference proteome</keyword>
<gene>
    <name evidence="2" type="ORF">DB32_005953</name>
</gene>
<name>A0A0F6SGJ5_9BACT</name>
<reference evidence="2 3" key="1">
    <citation type="submission" date="2015-03" db="EMBL/GenBank/DDBJ databases">
        <title>Genome assembly of Sandaracinus amylolyticus DSM 53668.</title>
        <authorList>
            <person name="Sharma G."/>
            <person name="Subramanian S."/>
        </authorList>
    </citation>
    <scope>NUCLEOTIDE SEQUENCE [LARGE SCALE GENOMIC DNA]</scope>
    <source>
        <strain evidence="2 3">DSM 53668</strain>
    </source>
</reference>
<dbReference type="AlphaFoldDB" id="A0A0F6SGJ5"/>
<accession>A0A0F6SGJ5</accession>
<evidence type="ECO:0000313" key="2">
    <source>
        <dbReference type="EMBL" id="AKF08804.1"/>
    </source>
</evidence>
<evidence type="ECO:0000313" key="3">
    <source>
        <dbReference type="Proteomes" id="UP000034883"/>
    </source>
</evidence>
<feature type="region of interest" description="Disordered" evidence="1">
    <location>
        <begin position="1"/>
        <end position="20"/>
    </location>
</feature>
<organism evidence="2 3">
    <name type="scientific">Sandaracinus amylolyticus</name>
    <dbReference type="NCBI Taxonomy" id="927083"/>
    <lineage>
        <taxon>Bacteria</taxon>
        <taxon>Pseudomonadati</taxon>
        <taxon>Myxococcota</taxon>
        <taxon>Polyangia</taxon>
        <taxon>Polyangiales</taxon>
        <taxon>Sandaracinaceae</taxon>
        <taxon>Sandaracinus</taxon>
    </lineage>
</organism>
<dbReference type="Proteomes" id="UP000034883">
    <property type="component" value="Chromosome"/>
</dbReference>
<keyword evidence="2" id="KW-0449">Lipoprotein</keyword>
<protein>
    <submittedName>
        <fullName evidence="2">Putative lipoprotein</fullName>
    </submittedName>
</protein>
<dbReference type="NCBIfam" id="NF033170">
    <property type="entry name" value="lipo_LIC13355"/>
    <property type="match status" value="1"/>
</dbReference>
<dbReference type="EMBL" id="CP011125">
    <property type="protein sequence ID" value="AKF08804.1"/>
    <property type="molecule type" value="Genomic_DNA"/>
</dbReference>
<dbReference type="STRING" id="927083.DB32_005953"/>
<dbReference type="KEGG" id="samy:DB32_005953"/>
<evidence type="ECO:0000256" key="1">
    <source>
        <dbReference type="SAM" id="MobiDB-lite"/>
    </source>
</evidence>
<proteinExistence type="predicted"/>